<organism evidence="2">
    <name type="scientific">Homalodisca liturata</name>
    <dbReference type="NCBI Taxonomy" id="320908"/>
    <lineage>
        <taxon>Eukaryota</taxon>
        <taxon>Metazoa</taxon>
        <taxon>Ecdysozoa</taxon>
        <taxon>Arthropoda</taxon>
        <taxon>Hexapoda</taxon>
        <taxon>Insecta</taxon>
        <taxon>Pterygota</taxon>
        <taxon>Neoptera</taxon>
        <taxon>Paraneoptera</taxon>
        <taxon>Hemiptera</taxon>
        <taxon>Auchenorrhyncha</taxon>
        <taxon>Membracoidea</taxon>
        <taxon>Cicadellidae</taxon>
        <taxon>Cicadellinae</taxon>
        <taxon>Proconiini</taxon>
        <taxon>Homalodisca</taxon>
    </lineage>
</organism>
<feature type="non-terminal residue" evidence="2">
    <location>
        <position position="110"/>
    </location>
</feature>
<sequence>MIPPHTLIYKGLPNLCFSWFCSQMPRNYIRKGDRLKYSPDDLKNALRAVKEEKRKIREVGRSFNIPEATLRKYLAVQEPIGLRDVNLRLGRKTIFPAETEAELSEFVLLL</sequence>
<proteinExistence type="predicted"/>
<evidence type="ECO:0000313" key="2">
    <source>
        <dbReference type="EMBL" id="JAS79885.1"/>
    </source>
</evidence>
<comment type="subcellular location">
    <subcellularLocation>
        <location evidence="1">Nucleus</location>
    </subcellularLocation>
</comment>
<dbReference type="EMBL" id="GECU01027821">
    <property type="protein sequence ID" value="JAS79885.1"/>
    <property type="molecule type" value="Transcribed_RNA"/>
</dbReference>
<name>A0A1B6HZ33_9HEMI</name>
<dbReference type="SUPFAM" id="SSF46689">
    <property type="entry name" value="Homeodomain-like"/>
    <property type="match status" value="1"/>
</dbReference>
<dbReference type="InterPro" id="IPR009057">
    <property type="entry name" value="Homeodomain-like_sf"/>
</dbReference>
<dbReference type="AlphaFoldDB" id="A0A1B6HZ33"/>
<protein>
    <recommendedName>
        <fullName evidence="3">HTH psq-type domain-containing protein</fullName>
    </recommendedName>
</protein>
<gene>
    <name evidence="2" type="ORF">g.55052</name>
</gene>
<reference evidence="2" key="1">
    <citation type="submission" date="2015-11" db="EMBL/GenBank/DDBJ databases">
        <title>De novo transcriptome assembly of four potential Pierce s Disease insect vectors from Arizona vineyards.</title>
        <authorList>
            <person name="Tassone E.E."/>
        </authorList>
    </citation>
    <scope>NUCLEOTIDE SEQUENCE</scope>
</reference>
<accession>A0A1B6HZ33</accession>
<dbReference type="Gene3D" id="1.10.10.60">
    <property type="entry name" value="Homeodomain-like"/>
    <property type="match status" value="1"/>
</dbReference>
<evidence type="ECO:0000256" key="1">
    <source>
        <dbReference type="ARBA" id="ARBA00004123"/>
    </source>
</evidence>
<dbReference type="GO" id="GO:0005634">
    <property type="term" value="C:nucleus"/>
    <property type="evidence" value="ECO:0007669"/>
    <property type="project" value="UniProtKB-SubCell"/>
</dbReference>
<evidence type="ECO:0008006" key="3">
    <source>
        <dbReference type="Google" id="ProtNLM"/>
    </source>
</evidence>